<dbReference type="STRING" id="936435.F8Q8T1"/>
<dbReference type="HOGENOM" id="CLU_115968_0_0_1"/>
<dbReference type="PROSITE" id="PS50020">
    <property type="entry name" value="WW_DOMAIN_2"/>
    <property type="match status" value="1"/>
</dbReference>
<reference evidence="4" key="1">
    <citation type="journal article" date="2011" name="Science">
        <title>The plant cell wall-decomposing machinery underlies the functional diversity of forest fungi.</title>
        <authorList>
            <person name="Eastwood D.C."/>
            <person name="Floudas D."/>
            <person name="Binder M."/>
            <person name="Majcherczyk A."/>
            <person name="Schneider P."/>
            <person name="Aerts A."/>
            <person name="Asiegbu F.O."/>
            <person name="Baker S.E."/>
            <person name="Barry K."/>
            <person name="Bendiksby M."/>
            <person name="Blumentritt M."/>
            <person name="Coutinho P.M."/>
            <person name="Cullen D."/>
            <person name="de Vries R.P."/>
            <person name="Gathman A."/>
            <person name="Goodell B."/>
            <person name="Henrissat B."/>
            <person name="Ihrmark K."/>
            <person name="Kauserud H."/>
            <person name="Kohler A."/>
            <person name="LaButti K."/>
            <person name="Lapidus A."/>
            <person name="Lavin J.L."/>
            <person name="Lee Y.-H."/>
            <person name="Lindquist E."/>
            <person name="Lilly W."/>
            <person name="Lucas S."/>
            <person name="Morin E."/>
            <person name="Murat C."/>
            <person name="Oguiza J.A."/>
            <person name="Park J."/>
            <person name="Pisabarro A.G."/>
            <person name="Riley R."/>
            <person name="Rosling A."/>
            <person name="Salamov A."/>
            <person name="Schmidt O."/>
            <person name="Schmutz J."/>
            <person name="Skrede I."/>
            <person name="Stenlid J."/>
            <person name="Wiebenga A."/>
            <person name="Xie X."/>
            <person name="Kuees U."/>
            <person name="Hibbett D.S."/>
            <person name="Hoffmeister D."/>
            <person name="Hoegberg N."/>
            <person name="Martin F."/>
            <person name="Grigoriev I.V."/>
            <person name="Watkinson S.C."/>
        </authorList>
    </citation>
    <scope>NUCLEOTIDE SEQUENCE [LARGE SCALE GENOMIC DNA]</scope>
    <source>
        <strain evidence="4">strain S7.3</strain>
    </source>
</reference>
<dbReference type="GO" id="GO:0004867">
    <property type="term" value="F:serine-type endopeptidase inhibitor activity"/>
    <property type="evidence" value="ECO:0007669"/>
    <property type="project" value="InterPro"/>
</dbReference>
<dbReference type="Gene3D" id="2.80.10.50">
    <property type="match status" value="1"/>
</dbReference>
<feature type="region of interest" description="Disordered" evidence="1">
    <location>
        <begin position="1"/>
        <end position="25"/>
    </location>
</feature>
<accession>F8Q8T1</accession>
<protein>
    <recommendedName>
        <fullName evidence="2">WW domain-containing protein</fullName>
    </recommendedName>
</protein>
<dbReference type="EMBL" id="GL945486">
    <property type="protein sequence ID" value="EGN94986.1"/>
    <property type="molecule type" value="Genomic_DNA"/>
</dbReference>
<dbReference type="AlphaFoldDB" id="F8Q8T1"/>
<evidence type="ECO:0000259" key="2">
    <source>
        <dbReference type="PROSITE" id="PS50020"/>
    </source>
</evidence>
<proteinExistence type="predicted"/>
<dbReference type="InterPro" id="IPR031755">
    <property type="entry name" value="Inhibitor_I66"/>
</dbReference>
<evidence type="ECO:0000256" key="1">
    <source>
        <dbReference type="SAM" id="MobiDB-lite"/>
    </source>
</evidence>
<dbReference type="MEROPS" id="I66.003"/>
<evidence type="ECO:0000313" key="3">
    <source>
        <dbReference type="EMBL" id="EGN94986.1"/>
    </source>
</evidence>
<keyword evidence="4" id="KW-1185">Reference proteome</keyword>
<feature type="domain" description="WW" evidence="2">
    <location>
        <begin position="138"/>
        <end position="171"/>
    </location>
</feature>
<name>F8Q8T1_SERL3</name>
<dbReference type="Proteomes" id="UP000008063">
    <property type="component" value="Unassembled WGS sequence"/>
</dbReference>
<sequence length="205" mass="23165">MALFKRNSGSKSHRQEAHSSRFPTDNHTLQHLQHIKAVEQCQIPPSSPTSPTPHFFIMSRKLKTGTYIIRSVAVKDGCIGRSKREQQDLAPKKVFSLPAHHDVQQFVVEALDNGRYQLWAGSPTATVDGHLSAILLSSPPPEEWNIVYQPSQKAYTIETASRDRSWTIPSKEGFVQVAVRPSTRPPPRYPENELFTFEAMQPHDD</sequence>
<evidence type="ECO:0000313" key="4">
    <source>
        <dbReference type="Proteomes" id="UP000008063"/>
    </source>
</evidence>
<dbReference type="InterPro" id="IPR001202">
    <property type="entry name" value="WW_dom"/>
</dbReference>
<dbReference type="InParanoid" id="F8Q8T1"/>
<organism evidence="4">
    <name type="scientific">Serpula lacrymans var. lacrymans (strain S7.3)</name>
    <name type="common">Dry rot fungus</name>
    <dbReference type="NCBI Taxonomy" id="936435"/>
    <lineage>
        <taxon>Eukaryota</taxon>
        <taxon>Fungi</taxon>
        <taxon>Dikarya</taxon>
        <taxon>Basidiomycota</taxon>
        <taxon>Agaricomycotina</taxon>
        <taxon>Agaricomycetes</taxon>
        <taxon>Agaricomycetidae</taxon>
        <taxon>Boletales</taxon>
        <taxon>Coniophorineae</taxon>
        <taxon>Serpulaceae</taxon>
        <taxon>Serpula</taxon>
    </lineage>
</organism>
<gene>
    <name evidence="3" type="ORF">SERLA73DRAFT_187261</name>
</gene>
<dbReference type="Pfam" id="PF16850">
    <property type="entry name" value="Inhibitor_I66"/>
    <property type="match status" value="1"/>
</dbReference>
<dbReference type="CDD" id="cd23428">
    <property type="entry name" value="beta-trefoil_Ricin_SPI"/>
    <property type="match status" value="1"/>
</dbReference>